<evidence type="ECO:0008006" key="3">
    <source>
        <dbReference type="Google" id="ProtNLM"/>
    </source>
</evidence>
<dbReference type="EMBL" id="JAVRIB010000015">
    <property type="protein sequence ID" value="MDT0635908.1"/>
    <property type="molecule type" value="Genomic_DNA"/>
</dbReference>
<protein>
    <recommendedName>
        <fullName evidence="3">Transposase</fullName>
    </recommendedName>
</protein>
<sequence length="115" mass="12803">MLTIPHVALGELEKWAPPVVLPGANASKALVIGNVLTAVLFRHIDPSRQIKVRRLKRNTSLRRSLDEICVLTLAALDPLYRRTRQLLPGIANSLEEAQLLSGYSRARCAQLRRVS</sequence>
<gene>
    <name evidence="1" type="ORF">RM532_13215</name>
</gene>
<reference evidence="1 2" key="1">
    <citation type="submission" date="2023-09" db="EMBL/GenBank/DDBJ databases">
        <authorList>
            <person name="Rey-Velasco X."/>
        </authorList>
    </citation>
    <scope>NUCLEOTIDE SEQUENCE [LARGE SCALE GENOMIC DNA]</scope>
    <source>
        <strain evidence="1 2">W335</strain>
    </source>
</reference>
<dbReference type="Proteomes" id="UP001251857">
    <property type="component" value="Unassembled WGS sequence"/>
</dbReference>
<evidence type="ECO:0000313" key="1">
    <source>
        <dbReference type="EMBL" id="MDT0635908.1"/>
    </source>
</evidence>
<organism evidence="1 2">
    <name type="scientific">Spectribacter hydrogenoxidans</name>
    <dbReference type="NCBI Taxonomy" id="3075608"/>
    <lineage>
        <taxon>Bacteria</taxon>
        <taxon>Pseudomonadati</taxon>
        <taxon>Pseudomonadota</taxon>
        <taxon>Gammaproteobacteria</taxon>
        <taxon>Salinisphaerales</taxon>
        <taxon>Salinisphaeraceae</taxon>
        <taxon>Spectribacter</taxon>
    </lineage>
</organism>
<name>A0ABU3C2W9_9GAMM</name>
<evidence type="ECO:0000313" key="2">
    <source>
        <dbReference type="Proteomes" id="UP001251857"/>
    </source>
</evidence>
<comment type="caution">
    <text evidence="1">The sequence shown here is derived from an EMBL/GenBank/DDBJ whole genome shotgun (WGS) entry which is preliminary data.</text>
</comment>
<proteinExistence type="predicted"/>
<keyword evidence="2" id="KW-1185">Reference proteome</keyword>
<dbReference type="RefSeq" id="WP_311653809.1">
    <property type="nucleotide sequence ID" value="NZ_JAVRIB010000015.1"/>
</dbReference>
<accession>A0ABU3C2W9</accession>